<dbReference type="GO" id="GO:0004308">
    <property type="term" value="F:exo-alpha-sialidase activity"/>
    <property type="evidence" value="ECO:0007669"/>
    <property type="project" value="UniProtKB-EC"/>
</dbReference>
<evidence type="ECO:0000259" key="1">
    <source>
        <dbReference type="Pfam" id="PF07532"/>
    </source>
</evidence>
<dbReference type="EC" id="3.2.1.18" evidence="2"/>
<dbReference type="InterPro" id="IPR001611">
    <property type="entry name" value="Leu-rich_rpt"/>
</dbReference>
<reference evidence="2" key="2">
    <citation type="submission" date="2020-01" db="EMBL/GenBank/DDBJ databases">
        <authorList>
            <person name="Hornung B."/>
        </authorList>
    </citation>
    <scope>NUCLEOTIDE SEQUENCE</scope>
    <source>
        <strain evidence="2">PacBioINE</strain>
    </source>
</reference>
<reference evidence="3" key="1">
    <citation type="submission" date="2014-11" db="EMBL/GenBank/DDBJ databases">
        <authorList>
            <person name="Hornung B.V."/>
        </authorList>
    </citation>
    <scope>NUCLEOTIDE SEQUENCE</scope>
    <source>
        <strain evidence="3">INE</strain>
    </source>
</reference>
<dbReference type="EMBL" id="LR746496">
    <property type="protein sequence ID" value="CAA7602909.1"/>
    <property type="molecule type" value="Genomic_DNA"/>
</dbReference>
<dbReference type="InterPro" id="IPR051922">
    <property type="entry name" value="Bact_Sporulation_Assoc"/>
</dbReference>
<evidence type="ECO:0000313" key="2">
    <source>
        <dbReference type="EMBL" id="CAA7602909.1"/>
    </source>
</evidence>
<keyword evidence="2" id="KW-0378">Hydrolase</keyword>
<protein>
    <submittedName>
        <fullName evidence="2">Exo-alpha-sialidase</fullName>
        <ecNumber evidence="2">3.2.1.18</ecNumber>
    </submittedName>
    <submittedName>
        <fullName evidence="3">N-acetylmuramoyl-L-alanine amidase LytC</fullName>
        <ecNumber evidence="3">3.2.1.-</ecNumber>
    </submittedName>
</protein>
<dbReference type="RefSeq" id="WP_240986209.1">
    <property type="nucleotide sequence ID" value="NZ_CDGJ01000003.1"/>
</dbReference>
<dbReference type="Pfam" id="PF07532">
    <property type="entry name" value="Big_4"/>
    <property type="match status" value="2"/>
</dbReference>
<dbReference type="SMART" id="SM00365">
    <property type="entry name" value="LRR_SD22"/>
    <property type="match status" value="3"/>
</dbReference>
<keyword evidence="4" id="KW-1185">Reference proteome</keyword>
<dbReference type="InterPro" id="IPR011081">
    <property type="entry name" value="Big_4"/>
</dbReference>
<dbReference type="Proteomes" id="UP000836597">
    <property type="component" value="Chromosome"/>
</dbReference>
<evidence type="ECO:0000313" key="4">
    <source>
        <dbReference type="Proteomes" id="UP001071230"/>
    </source>
</evidence>
<name>A0A8S0W9V2_9FIRM</name>
<dbReference type="InterPro" id="IPR032675">
    <property type="entry name" value="LRR_dom_sf"/>
</dbReference>
<sequence length="638" mass="67499">MSWRKGMVLLGLLAFVWLGWARVVSASPTANRLEGADRYGTAVAISQTGWPNGAMTAVLATGENFPDALSAAPLARKFNAPILLTEQNELNANTAAELSRLHVKKVFIIGGVGAVSATVQTQLTTMGISTTRISGVDRYDTSVQVAKTVGVGKGIFVVSGQSFPDAVSAAPIAAALGMPVVLVPSDGLTPSLQTFLKGRFQHIYAVNGNNELGASLIGQFPNAQVISGNDRYERNANLIKYFANSLQFNSIYVATGRDYPDALTAAALAAQNQAPVVLVAGDQVPASVREMLNSEVINQINIVGGNAAVSSGMGAVLQSIPARILSLANVTASSSSTQQYQLPKTVGAILSDGSQVQVPVTWSLSSVNTGQTGNYTYTSTNTVYTYTGKVNGYSGSATLSLTVLPSTAVTFGRITAEAVLGFSYNFPATVTGTLSDKTTQQYPVTWNVSGNNVSLKKVGSYTFQGSVAGMNQKVSLTLNVVNNALVNLDDGNLQQLVRYQLTGSTTGGPLYLSDVLKITSLQANGKNISNLAGLQNFYNLTYLDLGNNQVDSTTLSNLSKLPNLKTLILNNNQLTNISGLQGLSGLQYLDVSHNDLTTFAPLSGMTQLTSLFVGENHTSDYTPLRGLYNNLIYRDFYL</sequence>
<gene>
    <name evidence="3" type="ORF">DEACI_0210</name>
    <name evidence="2" type="ORF">DEACI_3732</name>
</gene>
<proteinExistence type="predicted"/>
<evidence type="ECO:0000313" key="3">
    <source>
        <dbReference type="EMBL" id="CEJ05790.1"/>
    </source>
</evidence>
<dbReference type="EC" id="3.2.1.-" evidence="3"/>
<dbReference type="Pfam" id="PF04122">
    <property type="entry name" value="CW_binding_2"/>
    <property type="match status" value="3"/>
</dbReference>
<dbReference type="InterPro" id="IPR007253">
    <property type="entry name" value="Cell_wall-bd_2"/>
</dbReference>
<feature type="domain" description="Bacterial Ig-like" evidence="1">
    <location>
        <begin position="415"/>
        <end position="469"/>
    </location>
</feature>
<feature type="domain" description="Bacterial Ig-like" evidence="1">
    <location>
        <begin position="329"/>
        <end position="379"/>
    </location>
</feature>
<dbReference type="SUPFAM" id="SSF52058">
    <property type="entry name" value="L domain-like"/>
    <property type="match status" value="1"/>
</dbReference>
<dbReference type="EMBL" id="CDGJ01000003">
    <property type="protein sequence ID" value="CEJ05790.1"/>
    <property type="molecule type" value="Genomic_DNA"/>
</dbReference>
<dbReference type="Pfam" id="PF13855">
    <property type="entry name" value="LRR_8"/>
    <property type="match status" value="1"/>
</dbReference>
<dbReference type="PANTHER" id="PTHR30032">
    <property type="entry name" value="N-ACETYLMURAMOYL-L-ALANINE AMIDASE-RELATED"/>
    <property type="match status" value="1"/>
</dbReference>
<accession>A0A8S0W9V2</accession>
<dbReference type="AlphaFoldDB" id="A0A8S0W9V2"/>
<dbReference type="KEGG" id="aacx:DEACI_3732"/>
<dbReference type="PROSITE" id="PS51450">
    <property type="entry name" value="LRR"/>
    <property type="match status" value="3"/>
</dbReference>
<dbReference type="Proteomes" id="UP001071230">
    <property type="component" value="Unassembled WGS sequence"/>
</dbReference>
<dbReference type="PANTHER" id="PTHR30032:SF8">
    <property type="entry name" value="GERMINATION-SPECIFIC N-ACETYLMURAMOYL-L-ALANINE AMIDASE"/>
    <property type="match status" value="1"/>
</dbReference>
<keyword evidence="2" id="KW-0326">Glycosidase</keyword>
<dbReference type="Gene3D" id="3.40.50.12090">
    <property type="match status" value="2"/>
</dbReference>
<dbReference type="Gene3D" id="3.80.10.10">
    <property type="entry name" value="Ribonuclease Inhibitor"/>
    <property type="match status" value="1"/>
</dbReference>
<organism evidence="2">
    <name type="scientific">Acididesulfobacillus acetoxydans</name>
    <dbReference type="NCBI Taxonomy" id="1561005"/>
    <lineage>
        <taxon>Bacteria</taxon>
        <taxon>Bacillati</taxon>
        <taxon>Bacillota</taxon>
        <taxon>Clostridia</taxon>
        <taxon>Eubacteriales</taxon>
        <taxon>Peptococcaceae</taxon>
        <taxon>Acididesulfobacillus</taxon>
    </lineage>
</organism>